<keyword evidence="7" id="KW-0675">Receptor</keyword>
<dbReference type="SUPFAM" id="SSF53850">
    <property type="entry name" value="Periplasmic binding protein-like II"/>
    <property type="match status" value="1"/>
</dbReference>
<dbReference type="OMA" id="ISRWISC"/>
<feature type="signal peptide" evidence="10">
    <location>
        <begin position="1"/>
        <end position="15"/>
    </location>
</feature>
<evidence type="ECO:0000256" key="4">
    <source>
        <dbReference type="ARBA" id="ARBA00022692"/>
    </source>
</evidence>
<evidence type="ECO:0000256" key="2">
    <source>
        <dbReference type="ARBA" id="ARBA00008685"/>
    </source>
</evidence>
<evidence type="ECO:0000256" key="10">
    <source>
        <dbReference type="SAM" id="SignalP"/>
    </source>
</evidence>
<keyword evidence="8" id="KW-0325">Glycoprotein</keyword>
<comment type="similarity">
    <text evidence="2">Belongs to the glutamate-gated ion channel (TC 1.A.10.1) family.</text>
</comment>
<feature type="transmembrane region" description="Helical" evidence="9">
    <location>
        <begin position="437"/>
        <end position="457"/>
    </location>
</feature>
<evidence type="ECO:0000256" key="7">
    <source>
        <dbReference type="ARBA" id="ARBA00023170"/>
    </source>
</evidence>
<dbReference type="InterPro" id="IPR056198">
    <property type="entry name" value="LBD_receptor"/>
</dbReference>
<keyword evidence="4 9" id="KW-0812">Transmembrane</keyword>
<dbReference type="Gene3D" id="1.10.287.70">
    <property type="match status" value="1"/>
</dbReference>
<protein>
    <recommendedName>
        <fullName evidence="15">Ionotropic glutamate receptor C-terminal domain-containing protein</fullName>
    </recommendedName>
</protein>
<keyword evidence="3" id="KW-1003">Cell membrane</keyword>
<dbReference type="Proteomes" id="UP000027135">
    <property type="component" value="Unassembled WGS sequence"/>
</dbReference>
<evidence type="ECO:0000256" key="6">
    <source>
        <dbReference type="ARBA" id="ARBA00023136"/>
    </source>
</evidence>
<feature type="transmembrane region" description="Helical" evidence="9">
    <location>
        <begin position="411"/>
        <end position="431"/>
    </location>
</feature>
<evidence type="ECO:0000313" key="13">
    <source>
        <dbReference type="EMBL" id="KDR12373.1"/>
    </source>
</evidence>
<accession>A0A067QRJ7</accession>
<dbReference type="PANTHER" id="PTHR42643:SF30">
    <property type="entry name" value="IONOTROPIC RECEPTOR 40A-RELATED"/>
    <property type="match status" value="1"/>
</dbReference>
<dbReference type="Pfam" id="PF24061">
    <property type="entry name" value="LBD_receptor"/>
    <property type="match status" value="1"/>
</dbReference>
<evidence type="ECO:0000313" key="14">
    <source>
        <dbReference type="Proteomes" id="UP000027135"/>
    </source>
</evidence>
<keyword evidence="14" id="KW-1185">Reference proteome</keyword>
<feature type="domain" description="Putative ionotropic receptor ligand binding" evidence="12">
    <location>
        <begin position="140"/>
        <end position="237"/>
    </location>
</feature>
<evidence type="ECO:0000259" key="12">
    <source>
        <dbReference type="Pfam" id="PF24061"/>
    </source>
</evidence>
<evidence type="ECO:0008006" key="15">
    <source>
        <dbReference type="Google" id="ProtNLM"/>
    </source>
</evidence>
<gene>
    <name evidence="13" type="ORF">L798_13667</name>
</gene>
<dbReference type="AlphaFoldDB" id="A0A067QRJ7"/>
<evidence type="ECO:0000256" key="3">
    <source>
        <dbReference type="ARBA" id="ARBA00022475"/>
    </source>
</evidence>
<dbReference type="eggNOG" id="KOG1052">
    <property type="taxonomic scope" value="Eukaryota"/>
</dbReference>
<keyword evidence="10" id="KW-0732">Signal</keyword>
<evidence type="ECO:0000256" key="9">
    <source>
        <dbReference type="SAM" id="Phobius"/>
    </source>
</evidence>
<dbReference type="EMBL" id="KK853022">
    <property type="protein sequence ID" value="KDR12373.1"/>
    <property type="molecule type" value="Genomic_DNA"/>
</dbReference>
<dbReference type="Pfam" id="PF00060">
    <property type="entry name" value="Lig_chan"/>
    <property type="match status" value="1"/>
</dbReference>
<dbReference type="PANTHER" id="PTHR42643">
    <property type="entry name" value="IONOTROPIC RECEPTOR 20A-RELATED"/>
    <property type="match status" value="1"/>
</dbReference>
<dbReference type="InterPro" id="IPR052192">
    <property type="entry name" value="Insect_Ionotropic_Sensory_Rcpt"/>
</dbReference>
<keyword evidence="5 9" id="KW-1133">Transmembrane helix</keyword>
<evidence type="ECO:0000259" key="11">
    <source>
        <dbReference type="Pfam" id="PF00060"/>
    </source>
</evidence>
<evidence type="ECO:0000256" key="5">
    <source>
        <dbReference type="ARBA" id="ARBA00022989"/>
    </source>
</evidence>
<feature type="chain" id="PRO_5012023001" description="Ionotropic glutamate receptor C-terminal domain-containing protein" evidence="10">
    <location>
        <begin position="16"/>
        <end position="671"/>
    </location>
</feature>
<feature type="transmembrane region" description="Helical" evidence="9">
    <location>
        <begin position="378"/>
        <end position="399"/>
    </location>
</feature>
<dbReference type="GO" id="GO:0050906">
    <property type="term" value="P:detection of stimulus involved in sensory perception"/>
    <property type="evidence" value="ECO:0007669"/>
    <property type="project" value="UniProtKB-ARBA"/>
</dbReference>
<reference evidence="13 14" key="1">
    <citation type="journal article" date="2014" name="Nat. Commun.">
        <title>Molecular traces of alternative social organization in a termite genome.</title>
        <authorList>
            <person name="Terrapon N."/>
            <person name="Li C."/>
            <person name="Robertson H.M."/>
            <person name="Ji L."/>
            <person name="Meng X."/>
            <person name="Booth W."/>
            <person name="Chen Z."/>
            <person name="Childers C.P."/>
            <person name="Glastad K.M."/>
            <person name="Gokhale K."/>
            <person name="Gowin J."/>
            <person name="Gronenberg W."/>
            <person name="Hermansen R.A."/>
            <person name="Hu H."/>
            <person name="Hunt B.G."/>
            <person name="Huylmans A.K."/>
            <person name="Khalil S.M."/>
            <person name="Mitchell R.D."/>
            <person name="Munoz-Torres M.C."/>
            <person name="Mustard J.A."/>
            <person name="Pan H."/>
            <person name="Reese J.T."/>
            <person name="Scharf M.E."/>
            <person name="Sun F."/>
            <person name="Vogel H."/>
            <person name="Xiao J."/>
            <person name="Yang W."/>
            <person name="Yang Z."/>
            <person name="Yang Z."/>
            <person name="Zhou J."/>
            <person name="Zhu J."/>
            <person name="Brent C.S."/>
            <person name="Elsik C.G."/>
            <person name="Goodisman M.A."/>
            <person name="Liberles D.A."/>
            <person name="Roe R.M."/>
            <person name="Vargo E.L."/>
            <person name="Vilcinskas A."/>
            <person name="Wang J."/>
            <person name="Bornberg-Bauer E."/>
            <person name="Korb J."/>
            <person name="Zhang G."/>
            <person name="Liebig J."/>
        </authorList>
    </citation>
    <scope>NUCLEOTIDE SEQUENCE [LARGE SCALE GENOMIC DNA]</scope>
    <source>
        <tissue evidence="13">Whole organism</tissue>
    </source>
</reference>
<sequence>MKLVTLLLFVAQVMAQANLPTAKHRQLLLCTVSVIRRYIAEGHPLVLSAPDEVFPWDEMNTLDETRNLTSELLEDLHKVERWPVYILYERTTVSFEEIYASRKYKSYVIITQNIRSDINSLIKCISSQVRRLQEIEAGNPEGVYLVVLLNAGEVDREMIIKVFSILWEWKVLDVIVITESLSRQSGITDLKTKVDLFSWFHFQYPRHCTHVTDIVLMDQWENGAFVKNADLFPKKITRNLNQCPLVASTISWGDLVIASNESDSGSTEPRVAYKDGLEVILYHTIAEAFNMTTAFIDPIPSHDNIWGDFSSADNTYTGVIGDAKFGRSNVSFCGLAKNFFFEMHVDSTHSYLESGFNWYVQCARPRPRWRVFVRTFTLSVWAALIVSFFAVVIVVWRIAKFPDERQETAQYRSFVGTFQAVLAVLLNIGVSRMPLTLFLRGFFCVWIWSCFALTTVFQTYFTSFLVDPGLEHQVSDVEELLASDLVLTFDNGYLDLFKYEEEREKQIISRWISCPGFEACSRRTATIGDAATVLDFQEFDYYKHKFVDENGDSLLCRLPGKISGYLITMFMQKGNPLFRPVNDVILRIMEAGLVNFWWSLIVERQKFTRNPETEDTPITFFVFSMSHLYVAFTFLVVGCGLSFLVFILELLCNFVHITKSRNIYPAEVTAY</sequence>
<feature type="domain" description="Ionotropic glutamate receptor C-terminal" evidence="11">
    <location>
        <begin position="378"/>
        <end position="547"/>
    </location>
</feature>
<comment type="subcellular location">
    <subcellularLocation>
        <location evidence="1">Cell membrane</location>
        <topology evidence="1">Multi-pass membrane protein</topology>
    </subcellularLocation>
</comment>
<evidence type="ECO:0000256" key="1">
    <source>
        <dbReference type="ARBA" id="ARBA00004651"/>
    </source>
</evidence>
<feature type="transmembrane region" description="Helical" evidence="9">
    <location>
        <begin position="628"/>
        <end position="651"/>
    </location>
</feature>
<name>A0A067QRJ7_ZOONE</name>
<dbReference type="GO" id="GO:0015276">
    <property type="term" value="F:ligand-gated monoatomic ion channel activity"/>
    <property type="evidence" value="ECO:0007669"/>
    <property type="project" value="InterPro"/>
</dbReference>
<dbReference type="InterPro" id="IPR001320">
    <property type="entry name" value="Iontro_rcpt_C"/>
</dbReference>
<organism evidence="13 14">
    <name type="scientific">Zootermopsis nevadensis</name>
    <name type="common">Dampwood termite</name>
    <dbReference type="NCBI Taxonomy" id="136037"/>
    <lineage>
        <taxon>Eukaryota</taxon>
        <taxon>Metazoa</taxon>
        <taxon>Ecdysozoa</taxon>
        <taxon>Arthropoda</taxon>
        <taxon>Hexapoda</taxon>
        <taxon>Insecta</taxon>
        <taxon>Pterygota</taxon>
        <taxon>Neoptera</taxon>
        <taxon>Polyneoptera</taxon>
        <taxon>Dictyoptera</taxon>
        <taxon>Blattodea</taxon>
        <taxon>Blattoidea</taxon>
        <taxon>Termitoidae</taxon>
        <taxon>Termopsidae</taxon>
        <taxon>Zootermopsis</taxon>
    </lineage>
</organism>
<dbReference type="GO" id="GO:0005886">
    <property type="term" value="C:plasma membrane"/>
    <property type="evidence" value="ECO:0007669"/>
    <property type="project" value="UniProtKB-SubCell"/>
</dbReference>
<dbReference type="InParanoid" id="A0A067QRJ7"/>
<keyword evidence="6 9" id="KW-0472">Membrane</keyword>
<proteinExistence type="inferred from homology"/>
<dbReference type="FunCoup" id="A0A067QRJ7">
    <property type="interactions" value="68"/>
</dbReference>
<evidence type="ECO:0000256" key="8">
    <source>
        <dbReference type="ARBA" id="ARBA00023180"/>
    </source>
</evidence>